<comment type="caution">
    <text evidence="8">The sequence shown here is derived from an EMBL/GenBank/DDBJ whole genome shotgun (WGS) entry which is preliminary data.</text>
</comment>
<feature type="compositionally biased region" description="Polar residues" evidence="6">
    <location>
        <begin position="107"/>
        <end position="131"/>
    </location>
</feature>
<feature type="compositionally biased region" description="Basic and acidic residues" evidence="6">
    <location>
        <begin position="29"/>
        <end position="40"/>
    </location>
</feature>
<evidence type="ECO:0000256" key="5">
    <source>
        <dbReference type="PROSITE-ProRule" id="PRU00339"/>
    </source>
</evidence>
<dbReference type="AlphaFoldDB" id="A0A507EC76"/>
<sequence length="474" mass="53479">MSNTALKIRQNAEELKDYLRDLQSWETEIKQKDKAAREGKPAQNPPPVRTAEPAGEGGERKRSHAGMVGARADEAPASVSTGRPRAYDYRAWDKFDVDKALEDVDQPKSTSSSDAISLGTSVASQTDQEQSLVEKEKGNAWFKKADYKRAVSCYTRSIQLDRNNPILPVNRAMAYLKLSNWMQNMSKRSGDVVLPVENLENLQNPRKRALVLVPTNKAVRDDLSKLLDQTSQMSVESRAKHAREPEETARPLRRRLEIEEVGDEESRPIIMDFEPHKPSEAATSSLPSPSAKKPVISVLKSPKVDAAKAPRDKMPSSDVQESKPSETRVEIPKLSSAPNLATGSFAIPKTMYEFERDWKSIKNDTAMLYGYLKAINPDNYLKIFKNSLESDYLIKILLVMQQHAPEHNEADAAYLSMRALSRLPRFGMTLMFLSKREKQVIRDLISWLRSRLGNDVTYAQDDLSTLEKAYDVRI</sequence>
<dbReference type="Proteomes" id="UP000318582">
    <property type="component" value="Unassembled WGS sequence"/>
</dbReference>
<dbReference type="InterPro" id="IPR019734">
    <property type="entry name" value="TPR_rpt"/>
</dbReference>
<comment type="similarity">
    <text evidence="3">Belongs to the RPAP3 family.</text>
</comment>
<evidence type="ECO:0000256" key="2">
    <source>
        <dbReference type="ARBA" id="ARBA00022803"/>
    </source>
</evidence>
<feature type="region of interest" description="Disordered" evidence="6">
    <location>
        <begin position="29"/>
        <end position="82"/>
    </location>
</feature>
<feature type="region of interest" description="Disordered" evidence="6">
    <location>
        <begin position="225"/>
        <end position="254"/>
    </location>
</feature>
<gene>
    <name evidence="8" type="ORF">PhCBS80983_g00938</name>
</gene>
<dbReference type="Pfam" id="PF13877">
    <property type="entry name" value="RPAP3_C"/>
    <property type="match status" value="1"/>
</dbReference>
<organism evidence="8 9">
    <name type="scientific">Powellomyces hirtus</name>
    <dbReference type="NCBI Taxonomy" id="109895"/>
    <lineage>
        <taxon>Eukaryota</taxon>
        <taxon>Fungi</taxon>
        <taxon>Fungi incertae sedis</taxon>
        <taxon>Chytridiomycota</taxon>
        <taxon>Chytridiomycota incertae sedis</taxon>
        <taxon>Chytridiomycetes</taxon>
        <taxon>Spizellomycetales</taxon>
        <taxon>Powellomycetaceae</taxon>
        <taxon>Powellomyces</taxon>
    </lineage>
</organism>
<evidence type="ECO:0000313" key="9">
    <source>
        <dbReference type="Proteomes" id="UP000318582"/>
    </source>
</evidence>
<dbReference type="Gene3D" id="1.25.40.10">
    <property type="entry name" value="Tetratricopeptide repeat domain"/>
    <property type="match status" value="1"/>
</dbReference>
<keyword evidence="9" id="KW-1185">Reference proteome</keyword>
<evidence type="ECO:0000256" key="3">
    <source>
        <dbReference type="ARBA" id="ARBA00038275"/>
    </source>
</evidence>
<accession>A0A507EC76</accession>
<dbReference type="PROSITE" id="PS50005">
    <property type="entry name" value="TPR"/>
    <property type="match status" value="1"/>
</dbReference>
<evidence type="ECO:0000256" key="4">
    <source>
        <dbReference type="ARBA" id="ARBA00040133"/>
    </source>
</evidence>
<feature type="region of interest" description="Disordered" evidence="6">
    <location>
        <begin position="300"/>
        <end position="331"/>
    </location>
</feature>
<dbReference type="GO" id="GO:0101031">
    <property type="term" value="C:protein folding chaperone complex"/>
    <property type="evidence" value="ECO:0007669"/>
    <property type="project" value="TreeGrafter"/>
</dbReference>
<keyword evidence="2 5" id="KW-0802">TPR repeat</keyword>
<dbReference type="PANTHER" id="PTHR46423">
    <property type="entry name" value="RNA POLYMERASE II-ASSOCIATED PROTEIN 3"/>
    <property type="match status" value="1"/>
</dbReference>
<dbReference type="InterPro" id="IPR051966">
    <property type="entry name" value="RPAP3"/>
</dbReference>
<dbReference type="SUPFAM" id="SSF48452">
    <property type="entry name" value="TPR-like"/>
    <property type="match status" value="1"/>
</dbReference>
<evidence type="ECO:0000313" key="8">
    <source>
        <dbReference type="EMBL" id="TPX61699.1"/>
    </source>
</evidence>
<dbReference type="InterPro" id="IPR025986">
    <property type="entry name" value="RPAP3-like_C"/>
</dbReference>
<protein>
    <recommendedName>
        <fullName evidence="4">RNA polymerase II-associated protein 3</fullName>
    </recommendedName>
</protein>
<dbReference type="PANTHER" id="PTHR46423:SF1">
    <property type="entry name" value="RNA POLYMERASE II-ASSOCIATED PROTEIN 3"/>
    <property type="match status" value="1"/>
</dbReference>
<dbReference type="SMART" id="SM00028">
    <property type="entry name" value="TPR"/>
    <property type="match status" value="1"/>
</dbReference>
<feature type="repeat" description="TPR" evidence="5">
    <location>
        <begin position="131"/>
        <end position="164"/>
    </location>
</feature>
<name>A0A507EC76_9FUNG</name>
<evidence type="ECO:0000256" key="6">
    <source>
        <dbReference type="SAM" id="MobiDB-lite"/>
    </source>
</evidence>
<feature type="compositionally biased region" description="Basic and acidic residues" evidence="6">
    <location>
        <begin position="302"/>
        <end position="331"/>
    </location>
</feature>
<feature type="domain" description="RNA-polymerase II-associated protein 3-like C-terminal" evidence="7">
    <location>
        <begin position="348"/>
        <end position="438"/>
    </location>
</feature>
<dbReference type="STRING" id="109895.A0A507EC76"/>
<feature type="compositionally biased region" description="Basic and acidic residues" evidence="6">
    <location>
        <begin position="237"/>
        <end position="254"/>
    </location>
</feature>
<feature type="region of interest" description="Disordered" evidence="6">
    <location>
        <begin position="103"/>
        <end position="131"/>
    </location>
</feature>
<evidence type="ECO:0000259" key="7">
    <source>
        <dbReference type="Pfam" id="PF13877"/>
    </source>
</evidence>
<reference evidence="8 9" key="1">
    <citation type="journal article" date="2019" name="Sci. Rep.">
        <title>Comparative genomics of chytrid fungi reveal insights into the obligate biotrophic and pathogenic lifestyle of Synchytrium endobioticum.</title>
        <authorList>
            <person name="van de Vossenberg B.T.L.H."/>
            <person name="Warris S."/>
            <person name="Nguyen H.D.T."/>
            <person name="van Gent-Pelzer M.P.E."/>
            <person name="Joly D.L."/>
            <person name="van de Geest H.C."/>
            <person name="Bonants P.J.M."/>
            <person name="Smith D.S."/>
            <person name="Levesque C.A."/>
            <person name="van der Lee T.A.J."/>
        </authorList>
    </citation>
    <scope>NUCLEOTIDE SEQUENCE [LARGE SCALE GENOMIC DNA]</scope>
    <source>
        <strain evidence="8 9">CBS 809.83</strain>
    </source>
</reference>
<evidence type="ECO:0000256" key="1">
    <source>
        <dbReference type="ARBA" id="ARBA00022737"/>
    </source>
</evidence>
<dbReference type="InterPro" id="IPR011990">
    <property type="entry name" value="TPR-like_helical_dom_sf"/>
</dbReference>
<proteinExistence type="inferred from homology"/>
<keyword evidence="1" id="KW-0677">Repeat</keyword>
<dbReference type="EMBL" id="QEAQ01000006">
    <property type="protein sequence ID" value="TPX61699.1"/>
    <property type="molecule type" value="Genomic_DNA"/>
</dbReference>